<dbReference type="InterPro" id="IPR001094">
    <property type="entry name" value="Flavdoxin-like"/>
</dbReference>
<evidence type="ECO:0000256" key="3">
    <source>
        <dbReference type="ARBA" id="ARBA00004496"/>
    </source>
</evidence>
<keyword evidence="7 10" id="KW-0274">FAD</keyword>
<dbReference type="PROSITE" id="PS50902">
    <property type="entry name" value="FLAVODOXIN_LIKE"/>
    <property type="match status" value="1"/>
</dbReference>
<keyword evidence="15" id="KW-1185">Reference proteome</keyword>
<evidence type="ECO:0000256" key="8">
    <source>
        <dbReference type="ARBA" id="ARBA00022857"/>
    </source>
</evidence>
<dbReference type="Gene3D" id="2.40.30.10">
    <property type="entry name" value="Translation factors"/>
    <property type="match status" value="1"/>
</dbReference>
<dbReference type="Pfam" id="PF00175">
    <property type="entry name" value="NAD_binding_1"/>
    <property type="match status" value="1"/>
</dbReference>
<dbReference type="EMBL" id="LHPG02000026">
    <property type="protein sequence ID" value="PRW18319.1"/>
    <property type="molecule type" value="Genomic_DNA"/>
</dbReference>
<dbReference type="GO" id="GO:0010181">
    <property type="term" value="F:FMN binding"/>
    <property type="evidence" value="ECO:0007669"/>
    <property type="project" value="UniProtKB-UniRule"/>
</dbReference>
<dbReference type="STRING" id="3076.A0A2P6TBQ9"/>
<dbReference type="Pfam" id="PF00258">
    <property type="entry name" value="Flavodoxin_1"/>
    <property type="match status" value="1"/>
</dbReference>
<keyword evidence="6 10" id="KW-0288">FMN</keyword>
<evidence type="ECO:0000256" key="2">
    <source>
        <dbReference type="ARBA" id="ARBA00001974"/>
    </source>
</evidence>
<evidence type="ECO:0000313" key="15">
    <source>
        <dbReference type="Proteomes" id="UP000239899"/>
    </source>
</evidence>
<dbReference type="PANTHER" id="PTHR19384:SF10">
    <property type="entry name" value="NADPH-DEPENDENT DIFLAVIN OXIDOREDUCTASE 1"/>
    <property type="match status" value="1"/>
</dbReference>
<keyword evidence="4 10" id="KW-0963">Cytoplasm</keyword>
<dbReference type="AlphaFoldDB" id="A0A2P6TBQ9"/>
<organism evidence="14 15">
    <name type="scientific">Chlorella sorokiniana</name>
    <name type="common">Freshwater green alga</name>
    <dbReference type="NCBI Taxonomy" id="3076"/>
    <lineage>
        <taxon>Eukaryota</taxon>
        <taxon>Viridiplantae</taxon>
        <taxon>Chlorophyta</taxon>
        <taxon>core chlorophytes</taxon>
        <taxon>Trebouxiophyceae</taxon>
        <taxon>Chlorellales</taxon>
        <taxon>Chlorellaceae</taxon>
        <taxon>Chlorella clade</taxon>
        <taxon>Chlorella</taxon>
    </lineage>
</organism>
<evidence type="ECO:0000256" key="1">
    <source>
        <dbReference type="ARBA" id="ARBA00001917"/>
    </source>
</evidence>
<dbReference type="SUPFAM" id="SSF52343">
    <property type="entry name" value="Ferredoxin reductase-like, C-terminal NADP-linked domain"/>
    <property type="match status" value="1"/>
</dbReference>
<dbReference type="Pfam" id="PF00667">
    <property type="entry name" value="FAD_binding_1"/>
    <property type="match status" value="1"/>
</dbReference>
<dbReference type="GO" id="GO:0050661">
    <property type="term" value="F:NADP binding"/>
    <property type="evidence" value="ECO:0007669"/>
    <property type="project" value="UniProtKB-UniRule"/>
</dbReference>
<comment type="caution">
    <text evidence="14">The sequence shown here is derived from an EMBL/GenBank/DDBJ whole genome shotgun (WGS) entry which is preliminary data.</text>
</comment>
<dbReference type="FunFam" id="3.40.50.360:FF:000015">
    <property type="entry name" value="NADPH-dependent diflavin oxidoreductase 1"/>
    <property type="match status" value="1"/>
</dbReference>
<dbReference type="PRINTS" id="PR00371">
    <property type="entry name" value="FPNCR"/>
</dbReference>
<evidence type="ECO:0000259" key="13">
    <source>
        <dbReference type="PROSITE" id="PS51384"/>
    </source>
</evidence>
<dbReference type="InterPro" id="IPR003097">
    <property type="entry name" value="CysJ-like_FAD-binding"/>
</dbReference>
<keyword evidence="9 10" id="KW-0560">Oxidoreductase</keyword>
<comment type="cofactor">
    <cofactor evidence="1 10">
        <name>FMN</name>
        <dbReference type="ChEBI" id="CHEBI:58210"/>
    </cofactor>
</comment>
<protein>
    <recommendedName>
        <fullName evidence="10">NADPH-dependent diflavin oxidoreductase 1</fullName>
        <ecNumber evidence="10">1.18.1.-</ecNumber>
    </recommendedName>
    <alternativeName>
        <fullName evidence="10">NADPH-dependent FMN and FAD-containing oxidoreductase</fullName>
    </alternativeName>
</protein>
<dbReference type="InterPro" id="IPR029039">
    <property type="entry name" value="Flavoprotein-like_sf"/>
</dbReference>
<feature type="binding site" evidence="10">
    <location>
        <position position="135"/>
    </location>
    <ligand>
        <name>FMN</name>
        <dbReference type="ChEBI" id="CHEBI:58210"/>
    </ligand>
</feature>
<feature type="compositionally biased region" description="Low complexity" evidence="11">
    <location>
        <begin position="253"/>
        <end position="262"/>
    </location>
</feature>
<dbReference type="SUPFAM" id="SSF63380">
    <property type="entry name" value="Riboflavin synthase domain-like"/>
    <property type="match status" value="1"/>
</dbReference>
<evidence type="ECO:0000256" key="9">
    <source>
        <dbReference type="ARBA" id="ARBA00023002"/>
    </source>
</evidence>
<dbReference type="Proteomes" id="UP000239899">
    <property type="component" value="Unassembled WGS sequence"/>
</dbReference>
<evidence type="ECO:0000256" key="5">
    <source>
        <dbReference type="ARBA" id="ARBA00022630"/>
    </source>
</evidence>
<dbReference type="InterPro" id="IPR001709">
    <property type="entry name" value="Flavoprot_Pyr_Nucl_cyt_Rdtase"/>
</dbReference>
<feature type="binding site" evidence="10">
    <location>
        <begin position="470"/>
        <end position="473"/>
    </location>
    <ligand>
        <name>FAD</name>
        <dbReference type="ChEBI" id="CHEBI:57692"/>
    </ligand>
</feature>
<comment type="catalytic activity">
    <reaction evidence="10">
        <text>2 oxidized [2Fe-2S]-[protein] + NADPH = 2 reduced [2Fe-2S]-[protein] + NADP(+) + H(+)</text>
        <dbReference type="Rhea" id="RHEA:67716"/>
        <dbReference type="Rhea" id="RHEA-COMP:17327"/>
        <dbReference type="Rhea" id="RHEA-COMP:17328"/>
        <dbReference type="ChEBI" id="CHEBI:15378"/>
        <dbReference type="ChEBI" id="CHEBI:33737"/>
        <dbReference type="ChEBI" id="CHEBI:33738"/>
        <dbReference type="ChEBI" id="CHEBI:57783"/>
        <dbReference type="ChEBI" id="CHEBI:58349"/>
    </reaction>
</comment>
<dbReference type="Gene3D" id="1.20.990.10">
    <property type="entry name" value="NADPH-cytochrome p450 Reductase, Chain A, domain 3"/>
    <property type="match status" value="1"/>
</dbReference>
<gene>
    <name evidence="14" type="ORF">C2E21_9291</name>
</gene>
<feature type="binding site" evidence="10">
    <location>
        <begin position="13"/>
        <end position="18"/>
    </location>
    <ligand>
        <name>FMN</name>
        <dbReference type="ChEBI" id="CHEBI:58210"/>
    </ligand>
</feature>
<evidence type="ECO:0000256" key="10">
    <source>
        <dbReference type="HAMAP-Rule" id="MF_03178"/>
    </source>
</evidence>
<dbReference type="FunFam" id="3.40.50.80:FF:000032">
    <property type="entry name" value="NADPH-dependent diflavin oxidoreductase 1"/>
    <property type="match status" value="1"/>
</dbReference>
<dbReference type="GO" id="GO:0160246">
    <property type="term" value="F:NADPH-iron-sulfur [2Fe-2S] protein oxidoreductase activity"/>
    <property type="evidence" value="ECO:0007669"/>
    <property type="project" value="InterPro"/>
</dbReference>
<dbReference type="InterPro" id="IPR023173">
    <property type="entry name" value="NADPH_Cyt_P450_Rdtase_alpha"/>
</dbReference>
<reference evidence="14 15" key="1">
    <citation type="journal article" date="2018" name="Plant J.">
        <title>Genome sequences of Chlorella sorokiniana UTEX 1602 and Micractinium conductrix SAG 241.80: implications to maltose excretion by a green alga.</title>
        <authorList>
            <person name="Arriola M.B."/>
            <person name="Velmurugan N."/>
            <person name="Zhang Y."/>
            <person name="Plunkett M.H."/>
            <person name="Hondzo H."/>
            <person name="Barney B.M."/>
        </authorList>
    </citation>
    <scope>NUCLEOTIDE SEQUENCE [LARGE SCALE GENOMIC DNA]</scope>
    <source>
        <strain evidence="15">UTEX 1602</strain>
    </source>
</reference>
<evidence type="ECO:0000256" key="11">
    <source>
        <dbReference type="SAM" id="MobiDB-lite"/>
    </source>
</evidence>
<comment type="function">
    <text evidence="10">NADPH-dependent reductase which is a central component of the cytosolic iron-sulfur (Fe-S) protein assembly (CIA) machinery. Transfers electrons from NADPH via its FAD and FMN prosthetic groups to the [2Fe-2S] cluster of the anamorsin/DRE2 homolog, another key component of the CIA machinery. In turn, this reduced cluster provides electrons for assembly of cytosolic iron-sulfur cluster proteins.</text>
</comment>
<dbReference type="SUPFAM" id="SSF52218">
    <property type="entry name" value="Flavoproteins"/>
    <property type="match status" value="1"/>
</dbReference>
<dbReference type="GO" id="GO:0050660">
    <property type="term" value="F:flavin adenine dinucleotide binding"/>
    <property type="evidence" value="ECO:0007669"/>
    <property type="project" value="UniProtKB-UniRule"/>
</dbReference>
<comment type="similarity">
    <text evidence="10">In the C-terminal section; belongs to the flavoprotein pyridine nucleotide cytochrome reductase family.</text>
</comment>
<dbReference type="Gene3D" id="3.40.50.80">
    <property type="entry name" value="Nucleotide-binding domain of ferredoxin-NADP reductase (FNR) module"/>
    <property type="match status" value="1"/>
</dbReference>
<dbReference type="PANTHER" id="PTHR19384">
    <property type="entry name" value="NITRIC OXIDE SYNTHASE-RELATED"/>
    <property type="match status" value="1"/>
</dbReference>
<dbReference type="PROSITE" id="PS51384">
    <property type="entry name" value="FAD_FR"/>
    <property type="match status" value="1"/>
</dbReference>
<feature type="domain" description="Flavodoxin-like" evidence="12">
    <location>
        <begin position="7"/>
        <end position="153"/>
    </location>
</feature>
<comment type="caution">
    <text evidence="10">Lacks conserved residue(s) required for the propagation of feature annotation.</text>
</comment>
<feature type="binding site" evidence="10">
    <location>
        <begin position="622"/>
        <end position="626"/>
    </location>
    <ligand>
        <name>NADP(+)</name>
        <dbReference type="ChEBI" id="CHEBI:58349"/>
    </ligand>
</feature>
<dbReference type="InterPro" id="IPR039261">
    <property type="entry name" value="FNR_nucleotide-bd"/>
</dbReference>
<dbReference type="OrthoDB" id="1856718at2759"/>
<evidence type="ECO:0000256" key="4">
    <source>
        <dbReference type="ARBA" id="ARBA00022490"/>
    </source>
</evidence>
<dbReference type="HAMAP" id="MF_03178">
    <property type="entry name" value="NDOR1"/>
    <property type="match status" value="1"/>
</dbReference>
<feature type="domain" description="FAD-binding FR-type" evidence="13">
    <location>
        <begin position="273"/>
        <end position="535"/>
    </location>
</feature>
<dbReference type="PRINTS" id="PR00369">
    <property type="entry name" value="FLAVODOXIN"/>
</dbReference>
<comment type="subcellular location">
    <subcellularLocation>
        <location evidence="3 10">Cytoplasm</location>
    </subcellularLocation>
</comment>
<dbReference type="GO" id="GO:0016226">
    <property type="term" value="P:iron-sulfur cluster assembly"/>
    <property type="evidence" value="ECO:0007669"/>
    <property type="project" value="UniProtKB-UniRule"/>
</dbReference>
<dbReference type="InterPro" id="IPR008254">
    <property type="entry name" value="Flavodoxin/NO_synth"/>
</dbReference>
<keyword evidence="5 10" id="KW-0285">Flavoprotein</keyword>
<keyword evidence="8 10" id="KW-0521">NADP</keyword>
<evidence type="ECO:0000256" key="7">
    <source>
        <dbReference type="ARBA" id="ARBA00022827"/>
    </source>
</evidence>
<comment type="similarity">
    <text evidence="10">In the N-terminal section; belongs to the flavodoxin family.</text>
</comment>
<dbReference type="Gene3D" id="3.40.50.360">
    <property type="match status" value="1"/>
</dbReference>
<dbReference type="GO" id="GO:0005829">
    <property type="term" value="C:cytosol"/>
    <property type="evidence" value="ECO:0007669"/>
    <property type="project" value="TreeGrafter"/>
</dbReference>
<evidence type="ECO:0000259" key="12">
    <source>
        <dbReference type="PROSITE" id="PS50902"/>
    </source>
</evidence>
<dbReference type="EC" id="1.18.1.-" evidence="10"/>
<name>A0A2P6TBQ9_CHLSO</name>
<evidence type="ECO:0000256" key="6">
    <source>
        <dbReference type="ARBA" id="ARBA00022643"/>
    </source>
</evidence>
<dbReference type="GO" id="GO:0016651">
    <property type="term" value="F:oxidoreductase activity, acting on NAD(P)H"/>
    <property type="evidence" value="ECO:0007669"/>
    <property type="project" value="UniProtKB-UniRule"/>
</dbReference>
<feature type="binding site" evidence="10">
    <location>
        <position position="696"/>
    </location>
    <ligand>
        <name>FAD</name>
        <dbReference type="ChEBI" id="CHEBI:57692"/>
    </ligand>
</feature>
<dbReference type="InterPro" id="IPR017927">
    <property type="entry name" value="FAD-bd_FR_type"/>
</dbReference>
<comment type="cofactor">
    <cofactor evidence="2 10">
        <name>FAD</name>
        <dbReference type="ChEBI" id="CHEBI:57692"/>
    </cofactor>
</comment>
<dbReference type="InterPro" id="IPR001433">
    <property type="entry name" value="OxRdtase_FAD/NAD-bd"/>
</dbReference>
<feature type="region of interest" description="Disordered" evidence="11">
    <location>
        <begin position="240"/>
        <end position="270"/>
    </location>
</feature>
<comment type="similarity">
    <text evidence="10">Belongs to the NADPH-dependent diflavin oxidoreductase NDOR1 family.</text>
</comment>
<proteinExistence type="inferred from homology"/>
<dbReference type="InterPro" id="IPR028879">
    <property type="entry name" value="NDOR1"/>
</dbReference>
<accession>A0A2P6TBQ9</accession>
<feature type="binding site" evidence="10">
    <location>
        <begin position="616"/>
        <end position="617"/>
    </location>
    <ligand>
        <name>NADP(+)</name>
        <dbReference type="ChEBI" id="CHEBI:58349"/>
    </ligand>
</feature>
<dbReference type="GO" id="GO:0005634">
    <property type="term" value="C:nucleus"/>
    <property type="evidence" value="ECO:0007669"/>
    <property type="project" value="UniProtKB-ARBA"/>
</dbReference>
<sequence length="697" mass="74323">MAPPYPLLVLYGSQTGNAQDVAERVAREAARRHFAPRVLPADAYLPMVAHLPAEPALVWVASTTGQGDPPDNMRQLWRFLLRKSLAPGSLGSLRAAVFGLGDSGYPKYNVTAKKLFRRLEALGAHMLLPVGLGDDQHRSGYEAALDPWLAQLWPALRAAFPLPAGLTEPAPTDTATELVSKYRVAWLSGQEAAAAQQAAEQASGVADGTRCAWAAHAEALAAAAQFDRVEAAASGLPLPLQQQGAEGQPSARAAGGPATTAGHGAGGTGYGPHHPYWARLTANKRITAPAHFQDVRLLDVDLGQSGISYEPGDVLAVVPQQPAAAVEALCRRCGWDPHAWVRVEAVLAPAAAAAGEAASPAEAAQGSASSGAVASACSCTVRLGALIAGALDVNGASPRRFFFQVLHQYVRGSELEEERLAYFSSPEGRDNLYEYNQREGRTVLEVLGDFKSARLPLEWLLQACPRLKPRYFSIASSLAAHPHTAQLAVAIVDWATPFKRRRRGVCTSWLAALDPEAQGEVRLPVWLERGALRLPPSPAAPLLMVGPGTGVAPFRSFLQQRQAALLAGEVPRPAPCTLFFGCRNEAGDYYFREEWETMQAQDVLAPPPGGLVTAFSRDGPAKVYVQHRIRERAAEVWAALQAGAYVYVAGSADKMPAAVAAAIEEVVAQQGGMARDEAAAYVRHLELGGRYQVEAWS</sequence>
<feature type="binding site" evidence="10">
    <location>
        <position position="549"/>
    </location>
    <ligand>
        <name>NADP(+)</name>
        <dbReference type="ChEBI" id="CHEBI:58349"/>
    </ligand>
</feature>
<dbReference type="InterPro" id="IPR017938">
    <property type="entry name" value="Riboflavin_synthase-like_b-brl"/>
</dbReference>
<feature type="binding site" evidence="10">
    <location>
        <begin position="504"/>
        <end position="507"/>
    </location>
    <ligand>
        <name>FAD</name>
        <dbReference type="ChEBI" id="CHEBI:57692"/>
    </ligand>
</feature>
<feature type="binding site" evidence="10">
    <location>
        <begin position="62"/>
        <end position="65"/>
    </location>
    <ligand>
        <name>FMN</name>
        <dbReference type="ChEBI" id="CHEBI:58210"/>
    </ligand>
</feature>
<evidence type="ECO:0000313" key="14">
    <source>
        <dbReference type="EMBL" id="PRW18319.1"/>
    </source>
</evidence>